<dbReference type="GO" id="GO:0043709">
    <property type="term" value="P:cell adhesion involved in single-species biofilm formation"/>
    <property type="evidence" value="ECO:0007669"/>
    <property type="project" value="TreeGrafter"/>
</dbReference>
<dbReference type="AlphaFoldDB" id="A0A497XWP9"/>
<dbReference type="Proteomes" id="UP000267841">
    <property type="component" value="Unassembled WGS sequence"/>
</dbReference>
<dbReference type="GO" id="GO:0005886">
    <property type="term" value="C:plasma membrane"/>
    <property type="evidence" value="ECO:0007669"/>
    <property type="project" value="TreeGrafter"/>
</dbReference>
<evidence type="ECO:0000256" key="1">
    <source>
        <dbReference type="ARBA" id="ARBA00012528"/>
    </source>
</evidence>
<name>A0A497XWP9_9AQUI</name>
<comment type="catalytic activity">
    <reaction evidence="2">
        <text>2 GTP = 3',3'-c-di-GMP + 2 diphosphate</text>
        <dbReference type="Rhea" id="RHEA:24898"/>
        <dbReference type="ChEBI" id="CHEBI:33019"/>
        <dbReference type="ChEBI" id="CHEBI:37565"/>
        <dbReference type="ChEBI" id="CHEBI:58805"/>
        <dbReference type="EC" id="2.7.7.65"/>
    </reaction>
</comment>
<dbReference type="Pfam" id="PF00990">
    <property type="entry name" value="GGDEF"/>
    <property type="match status" value="1"/>
</dbReference>
<dbReference type="CDD" id="cd01949">
    <property type="entry name" value="GGDEF"/>
    <property type="match status" value="1"/>
</dbReference>
<dbReference type="EMBL" id="RCCJ01000001">
    <property type="protein sequence ID" value="RLJ71193.1"/>
    <property type="molecule type" value="Genomic_DNA"/>
</dbReference>
<dbReference type="PROSITE" id="PS50887">
    <property type="entry name" value="GGDEF"/>
    <property type="match status" value="1"/>
</dbReference>
<keyword evidence="3" id="KW-1133">Transmembrane helix</keyword>
<dbReference type="InterPro" id="IPR050469">
    <property type="entry name" value="Diguanylate_Cyclase"/>
</dbReference>
<dbReference type="PANTHER" id="PTHR45138">
    <property type="entry name" value="REGULATORY COMPONENTS OF SENSORY TRANSDUCTION SYSTEM"/>
    <property type="match status" value="1"/>
</dbReference>
<evidence type="ECO:0000256" key="3">
    <source>
        <dbReference type="SAM" id="Phobius"/>
    </source>
</evidence>
<reference evidence="5 6" key="1">
    <citation type="submission" date="2018-10" db="EMBL/GenBank/DDBJ databases">
        <title>Genomic Encyclopedia of Archaeal and Bacterial Type Strains, Phase II (KMG-II): from individual species to whole genera.</title>
        <authorList>
            <person name="Goeker M."/>
        </authorList>
    </citation>
    <scope>NUCLEOTIDE SEQUENCE [LARGE SCALE GENOMIC DNA]</scope>
    <source>
        <strain evidence="5 6">DSM 16510</strain>
    </source>
</reference>
<evidence type="ECO:0000313" key="5">
    <source>
        <dbReference type="EMBL" id="RLJ71193.1"/>
    </source>
</evidence>
<gene>
    <name evidence="5" type="ORF">BCF55_1492</name>
</gene>
<dbReference type="InterPro" id="IPR043128">
    <property type="entry name" value="Rev_trsase/Diguanyl_cyclase"/>
</dbReference>
<sequence>MVLACIGVTFVASYIHHRVILGIPQTELSQYVVPFFVGSLFGLLISHLIRLHRALKQKEKELKELALRDPLTGLPNRRILMDFLGFEINRANRKGTPLSIAFVDIDDFKQINDTYGHLVGDRVLKALSGILKKNLRSTDLVGRYGGEEFLIIMPETDLKTAVKVMERLRKRIEETHFEPVGRVSVSIGITELRAGDDMNSVLGRADEKLYQAKREGKNRVLAG</sequence>
<dbReference type="NCBIfam" id="TIGR00254">
    <property type="entry name" value="GGDEF"/>
    <property type="match status" value="1"/>
</dbReference>
<organism evidence="5 6">
    <name type="scientific">Hydrogenivirga caldilitoris</name>
    <dbReference type="NCBI Taxonomy" id="246264"/>
    <lineage>
        <taxon>Bacteria</taxon>
        <taxon>Pseudomonadati</taxon>
        <taxon>Aquificota</taxon>
        <taxon>Aquificia</taxon>
        <taxon>Aquificales</taxon>
        <taxon>Aquificaceae</taxon>
        <taxon>Hydrogenivirga</taxon>
    </lineage>
</organism>
<accession>A0A497XWP9</accession>
<evidence type="ECO:0000313" key="6">
    <source>
        <dbReference type="Proteomes" id="UP000267841"/>
    </source>
</evidence>
<feature type="domain" description="GGDEF" evidence="4">
    <location>
        <begin position="96"/>
        <end position="223"/>
    </location>
</feature>
<comment type="caution">
    <text evidence="5">The sequence shown here is derived from an EMBL/GenBank/DDBJ whole genome shotgun (WGS) entry which is preliminary data.</text>
</comment>
<feature type="transmembrane region" description="Helical" evidence="3">
    <location>
        <begin position="32"/>
        <end position="51"/>
    </location>
</feature>
<dbReference type="EC" id="2.7.7.65" evidence="1"/>
<protein>
    <recommendedName>
        <fullName evidence="1">diguanylate cyclase</fullName>
        <ecNumber evidence="1">2.7.7.65</ecNumber>
    </recommendedName>
</protein>
<dbReference type="Gene3D" id="3.30.70.270">
    <property type="match status" value="1"/>
</dbReference>
<dbReference type="InterPro" id="IPR000160">
    <property type="entry name" value="GGDEF_dom"/>
</dbReference>
<keyword evidence="6" id="KW-1185">Reference proteome</keyword>
<dbReference type="SUPFAM" id="SSF55073">
    <property type="entry name" value="Nucleotide cyclase"/>
    <property type="match status" value="1"/>
</dbReference>
<dbReference type="SMART" id="SM00267">
    <property type="entry name" value="GGDEF"/>
    <property type="match status" value="1"/>
</dbReference>
<proteinExistence type="predicted"/>
<dbReference type="RefSeq" id="WP_170144769.1">
    <property type="nucleotide sequence ID" value="NZ_RCCJ01000001.1"/>
</dbReference>
<dbReference type="InterPro" id="IPR029787">
    <property type="entry name" value="Nucleotide_cyclase"/>
</dbReference>
<dbReference type="PANTHER" id="PTHR45138:SF9">
    <property type="entry name" value="DIGUANYLATE CYCLASE DGCM-RELATED"/>
    <property type="match status" value="1"/>
</dbReference>
<evidence type="ECO:0000256" key="2">
    <source>
        <dbReference type="ARBA" id="ARBA00034247"/>
    </source>
</evidence>
<dbReference type="GO" id="GO:1902201">
    <property type="term" value="P:negative regulation of bacterial-type flagellum-dependent cell motility"/>
    <property type="evidence" value="ECO:0007669"/>
    <property type="project" value="TreeGrafter"/>
</dbReference>
<dbReference type="GO" id="GO:0052621">
    <property type="term" value="F:diguanylate cyclase activity"/>
    <property type="evidence" value="ECO:0007669"/>
    <property type="project" value="UniProtKB-EC"/>
</dbReference>
<evidence type="ECO:0000259" key="4">
    <source>
        <dbReference type="PROSITE" id="PS50887"/>
    </source>
</evidence>
<dbReference type="FunFam" id="3.30.70.270:FF:000001">
    <property type="entry name" value="Diguanylate cyclase domain protein"/>
    <property type="match status" value="1"/>
</dbReference>
<keyword evidence="3" id="KW-0472">Membrane</keyword>
<keyword evidence="3" id="KW-0812">Transmembrane</keyword>